<gene>
    <name evidence="2" type="primary">154</name>
    <name evidence="2" type="ORF">SEA_OBLADI_154</name>
</gene>
<accession>A0A977KMY3</accession>
<keyword evidence="3" id="KW-1185">Reference proteome</keyword>
<name>A0A977KMY3_9CAUD</name>
<protein>
    <submittedName>
        <fullName evidence="2">Uncharacterized protein</fullName>
    </submittedName>
</protein>
<feature type="region of interest" description="Disordered" evidence="1">
    <location>
        <begin position="141"/>
        <end position="178"/>
    </location>
</feature>
<dbReference type="Proteomes" id="UP001064297">
    <property type="component" value="Segment"/>
</dbReference>
<dbReference type="EMBL" id="OP297535">
    <property type="protein sequence ID" value="UXE03877.1"/>
    <property type="molecule type" value="Genomic_DNA"/>
</dbReference>
<reference evidence="2" key="1">
    <citation type="submission" date="2022-08" db="EMBL/GenBank/DDBJ databases">
        <authorList>
            <person name="Abuwarda M.A."/>
            <person name="Alvarez A."/>
            <person name="Batteikh M."/>
            <person name="Baughman A.P."/>
            <person name="Chavez V."/>
            <person name="Cheng C."/>
            <person name="Cosentino E.J."/>
            <person name="Di Blasi D.L."/>
            <person name="Dooley N.L."/>
            <person name="Empson B.M."/>
            <person name="Erfanian K."/>
            <person name="Esparza P.D."/>
            <person name="Fleming H.S."/>
            <person name="Ghannam M.S."/>
            <person name="Gibbons A.C."/>
            <person name="Gonzalez C."/>
            <person name="Huq N.E."/>
            <person name="Jin K."/>
            <person name="Kamarzar M."/>
            <person name="Khaine A."/>
            <person name="Krug K.R."/>
            <person name="Lee A."/>
            <person name="Liao S."/>
            <person name="Light I."/>
            <person name="Ma Y."/>
            <person name="Magaling J.M."/>
            <person name="McLinden K.C."/>
            <person name="Melkote A."/>
            <person name="Montoya Serpas C.A."/>
            <person name="Niazmandi K."/>
            <person name="Ostroske E.C."/>
            <person name="Paek B.H."/>
            <person name="Rajiv S."/>
            <person name="Santos C.E."/>
            <person name="Semaan S.A."/>
            <person name="Senthilvelan J."/>
            <person name="Sheppy T.E."/>
            <person name="Stephenson J.C."/>
            <person name="Tenney M.E."/>
            <person name="Teoh N."/>
            <person name="Thorp J.P."/>
            <person name="Turon Font G."/>
            <person name="Uvarov E.V."/>
            <person name="Verpukhovskiy P."/>
            <person name="Wang J."/>
            <person name="Whang A.Y."/>
            <person name="Wright N.E."/>
            <person name="Wu M."/>
            <person name="Zhuang C."/>
            <person name="Bruns J.A."/>
            <person name="Chai A.E."/>
            <person name="Parikh H."/>
            <person name="Zorawik M."/>
            <person name="Garza D.R."/>
            <person name="Ngo R.T."/>
            <person name="Reddi K."/>
            <person name="Garcia-Vedrenne A.E."/>
            <person name="Freise A.C."/>
            <person name="Balish M.F."/>
            <person name="Garlena R.A."/>
            <person name="Russell D.A."/>
            <person name="Jacobs-Sera D."/>
            <person name="Hatfull G.F."/>
        </authorList>
    </citation>
    <scope>NUCLEOTIDE SEQUENCE</scope>
</reference>
<evidence type="ECO:0000256" key="1">
    <source>
        <dbReference type="SAM" id="MobiDB-lite"/>
    </source>
</evidence>
<evidence type="ECO:0000313" key="2">
    <source>
        <dbReference type="EMBL" id="UXE03877.1"/>
    </source>
</evidence>
<evidence type="ECO:0000313" key="3">
    <source>
        <dbReference type="Proteomes" id="UP001064297"/>
    </source>
</evidence>
<proteinExistence type="predicted"/>
<organism evidence="2 3">
    <name type="scientific">Gordonia phage ObLaDi</name>
    <dbReference type="NCBI Taxonomy" id="2978487"/>
    <lineage>
        <taxon>Viruses</taxon>
        <taxon>Duplodnaviria</taxon>
        <taxon>Heunggongvirae</taxon>
        <taxon>Uroviricota</taxon>
        <taxon>Caudoviricetes</taxon>
        <taxon>Kruegerviridae</taxon>
        <taxon>Cafassovirus</taxon>
        <taxon>Cafassovirus obladi</taxon>
    </lineage>
</organism>
<sequence>MSKKQAERKDYERDGSLIRETIPNDLADVMGAMFLTGWNYNYETWVREDDGAVVVDFYGFRVNKLGEPEAKARAINMRCMYIDGAWVTDREQTGLMKTQVGKDGKHIQPHSVDYLVEYVGKNINDWEFAPIFDAGDVDIDEEEIDLEDEPKPETKPKRGRGRGKTAKSDDGKQLALTA</sequence>